<gene>
    <name evidence="1" type="ORF">Vadar_017749</name>
</gene>
<keyword evidence="2" id="KW-1185">Reference proteome</keyword>
<evidence type="ECO:0000313" key="2">
    <source>
        <dbReference type="Proteomes" id="UP000828048"/>
    </source>
</evidence>
<accession>A0ACB7Z542</accession>
<proteinExistence type="predicted"/>
<evidence type="ECO:0000313" key="1">
    <source>
        <dbReference type="EMBL" id="KAH7860766.1"/>
    </source>
</evidence>
<organism evidence="1 2">
    <name type="scientific">Vaccinium darrowii</name>
    <dbReference type="NCBI Taxonomy" id="229202"/>
    <lineage>
        <taxon>Eukaryota</taxon>
        <taxon>Viridiplantae</taxon>
        <taxon>Streptophyta</taxon>
        <taxon>Embryophyta</taxon>
        <taxon>Tracheophyta</taxon>
        <taxon>Spermatophyta</taxon>
        <taxon>Magnoliopsida</taxon>
        <taxon>eudicotyledons</taxon>
        <taxon>Gunneridae</taxon>
        <taxon>Pentapetalae</taxon>
        <taxon>asterids</taxon>
        <taxon>Ericales</taxon>
        <taxon>Ericaceae</taxon>
        <taxon>Vaccinioideae</taxon>
        <taxon>Vaccinieae</taxon>
        <taxon>Vaccinium</taxon>
    </lineage>
</organism>
<comment type="caution">
    <text evidence="1">The sequence shown here is derived from an EMBL/GenBank/DDBJ whole genome shotgun (WGS) entry which is preliminary data.</text>
</comment>
<protein>
    <submittedName>
        <fullName evidence="1">Uncharacterized protein</fullName>
    </submittedName>
</protein>
<name>A0ACB7Z542_9ERIC</name>
<sequence>MFSIDPRGISLPASSSYPRKREGLIEDVKDAGGRTALDFAAAEGKTHVCKYLVQHLGLDVNMKDKKGETHLSYATLGQQNQTGAWLMANGANPNLTNEKGFCALHYAVEKGLRF</sequence>
<dbReference type="EMBL" id="CM037154">
    <property type="protein sequence ID" value="KAH7860766.1"/>
    <property type="molecule type" value="Genomic_DNA"/>
</dbReference>
<dbReference type="Proteomes" id="UP000828048">
    <property type="component" value="Chromosome 4"/>
</dbReference>
<reference evidence="1 2" key="1">
    <citation type="journal article" date="2021" name="Hortic Res">
        <title>High-quality reference genome and annotation aids understanding of berry development for evergreen blueberry (Vaccinium darrowii).</title>
        <authorList>
            <person name="Yu J."/>
            <person name="Hulse-Kemp A.M."/>
            <person name="Babiker E."/>
            <person name="Staton M."/>
        </authorList>
    </citation>
    <scope>NUCLEOTIDE SEQUENCE [LARGE SCALE GENOMIC DNA]</scope>
    <source>
        <strain evidence="2">cv. NJ 8807/NJ 8810</strain>
        <tissue evidence="1">Young leaf</tissue>
    </source>
</reference>